<evidence type="ECO:0000256" key="3">
    <source>
        <dbReference type="ARBA" id="ARBA00023125"/>
    </source>
</evidence>
<feature type="domain" description="Transposase IS4-like" evidence="5">
    <location>
        <begin position="122"/>
        <end position="233"/>
    </location>
</feature>
<dbReference type="PANTHER" id="PTHR33258:SF1">
    <property type="entry name" value="TRANSPOSASE INSL FOR INSERTION SEQUENCE ELEMENT IS186A-RELATED"/>
    <property type="match status" value="1"/>
</dbReference>
<evidence type="ECO:0000313" key="7">
    <source>
        <dbReference type="EMBL" id="MBB5429751.1"/>
    </source>
</evidence>
<organism evidence="7 8">
    <name type="scientific">Paraburkholderia atlantica</name>
    <dbReference type="NCBI Taxonomy" id="2654982"/>
    <lineage>
        <taxon>Bacteria</taxon>
        <taxon>Pseudomonadati</taxon>
        <taxon>Pseudomonadota</taxon>
        <taxon>Betaproteobacteria</taxon>
        <taxon>Burkholderiales</taxon>
        <taxon>Burkholderiaceae</taxon>
        <taxon>Paraburkholderia</taxon>
    </lineage>
</organism>
<dbReference type="SUPFAM" id="SSF53098">
    <property type="entry name" value="Ribonuclease H-like"/>
    <property type="match status" value="1"/>
</dbReference>
<reference evidence="7 8" key="1">
    <citation type="submission" date="2020-08" db="EMBL/GenBank/DDBJ databases">
        <title>Genomic Encyclopedia of Type Strains, Phase IV (KMG-V): Genome sequencing to study the core and pangenomes of soil and plant-associated prokaryotes.</title>
        <authorList>
            <person name="Whitman W."/>
        </authorList>
    </citation>
    <scope>NUCLEOTIDE SEQUENCE [LARGE SCALE GENOMIC DNA]</scope>
    <source>
        <strain evidence="7 8">JPY158</strain>
    </source>
</reference>
<dbReference type="InterPro" id="IPR047952">
    <property type="entry name" value="Transpos_IS4"/>
</dbReference>
<keyword evidence="8" id="KW-1185">Reference proteome</keyword>
<evidence type="ECO:0000259" key="5">
    <source>
        <dbReference type="Pfam" id="PF01609"/>
    </source>
</evidence>
<protein>
    <recommendedName>
        <fullName evidence="9">IS4 family transposase</fullName>
    </recommendedName>
</protein>
<dbReference type="NCBIfam" id="NF033592">
    <property type="entry name" value="transpos_IS4_1"/>
    <property type="match status" value="1"/>
</dbReference>
<dbReference type="Pfam" id="PF14294">
    <property type="entry name" value="DUF4372"/>
    <property type="match status" value="1"/>
</dbReference>
<dbReference type="InterPro" id="IPR002559">
    <property type="entry name" value="Transposase_11"/>
</dbReference>
<proteinExistence type="inferred from homology"/>
<dbReference type="AlphaFoldDB" id="A0A7W8QG55"/>
<dbReference type="Pfam" id="PF01609">
    <property type="entry name" value="DDE_Tnp_1"/>
    <property type="match status" value="1"/>
</dbReference>
<evidence type="ECO:0000259" key="6">
    <source>
        <dbReference type="Pfam" id="PF14294"/>
    </source>
</evidence>
<feature type="domain" description="DUF4372" evidence="6">
    <location>
        <begin position="4"/>
        <end position="76"/>
    </location>
</feature>
<accession>A0A7W8QG55</accession>
<keyword evidence="3" id="KW-0238">DNA-binding</keyword>
<evidence type="ECO:0000256" key="1">
    <source>
        <dbReference type="ARBA" id="ARBA00010075"/>
    </source>
</evidence>
<gene>
    <name evidence="7" type="ORF">HDG40_007949</name>
</gene>
<comment type="caution">
    <text evidence="7">The sequence shown here is derived from an EMBL/GenBank/DDBJ whole genome shotgun (WGS) entry which is preliminary data.</text>
</comment>
<evidence type="ECO:0008006" key="9">
    <source>
        <dbReference type="Google" id="ProtNLM"/>
    </source>
</evidence>
<dbReference type="PANTHER" id="PTHR33258">
    <property type="entry name" value="TRANSPOSASE INSL FOR INSERTION SEQUENCE ELEMENT IS186A-RELATED"/>
    <property type="match status" value="1"/>
</dbReference>
<dbReference type="Proteomes" id="UP000592780">
    <property type="component" value="Unassembled WGS sequence"/>
</dbReference>
<comment type="similarity">
    <text evidence="1">Belongs to the transposase 11 family.</text>
</comment>
<sequence>MNVGKTLFAQVMEFVPWKTFGRIIDRHRGDAGVRTLGCADLFRIMAFAQLTWRESLRDIEACLAANQSKLFHMGLKNVPARSTLSDALNLRDWRIYHALAMRLITRARALYATESLDIDLDATVYALDATTIDLCLSLFQWAPFRTTKAAVKMHTLLDLRGAIPAFIHISDGKMHEVGVLDFLPIEAGAFYVMDRGYLDFARLFKLHQAGAFFVTRAKSNMNARRVYSTATDRSTGVICDQSIALNGFRASQDYPERLRRIRFKDPEWQEPDLPDQQHDDAALDHRRAVQEPLAGRTVLQVDQTAPAHQAIPWHKRERREDANLVCGLHLRTDRNCQKGALQLDASLYTLLQILSVSVFEKTEISCALRPDLQAPEMTQSANQLNLFEI</sequence>
<keyword evidence="4" id="KW-0233">DNA recombination</keyword>
<keyword evidence="2" id="KW-0815">Transposition</keyword>
<dbReference type="GO" id="GO:0004803">
    <property type="term" value="F:transposase activity"/>
    <property type="evidence" value="ECO:0007669"/>
    <property type="project" value="InterPro"/>
</dbReference>
<dbReference type="InterPro" id="IPR012337">
    <property type="entry name" value="RNaseH-like_sf"/>
</dbReference>
<evidence type="ECO:0000313" key="8">
    <source>
        <dbReference type="Proteomes" id="UP000592780"/>
    </source>
</evidence>
<name>A0A7W8QG55_PARAM</name>
<dbReference type="GO" id="GO:0003677">
    <property type="term" value="F:DNA binding"/>
    <property type="evidence" value="ECO:0007669"/>
    <property type="project" value="UniProtKB-KW"/>
</dbReference>
<dbReference type="InterPro" id="IPR025399">
    <property type="entry name" value="DUF4372"/>
</dbReference>
<evidence type="ECO:0000256" key="4">
    <source>
        <dbReference type="ARBA" id="ARBA00023172"/>
    </source>
</evidence>
<dbReference type="GO" id="GO:0006313">
    <property type="term" value="P:DNA transposition"/>
    <property type="evidence" value="ECO:0007669"/>
    <property type="project" value="InterPro"/>
</dbReference>
<dbReference type="EMBL" id="JACHDD010000049">
    <property type="protein sequence ID" value="MBB5429751.1"/>
    <property type="molecule type" value="Genomic_DNA"/>
</dbReference>
<evidence type="ECO:0000256" key="2">
    <source>
        <dbReference type="ARBA" id="ARBA00022578"/>
    </source>
</evidence>